<dbReference type="EC" id="2.3.2.31" evidence="2"/>
<accession>A0A2K3QJH7</accession>
<dbReference type="CDD" id="cd22584">
    <property type="entry name" value="Rcat_RBR_unk"/>
    <property type="match status" value="1"/>
</dbReference>
<feature type="compositionally biased region" description="Basic residues" evidence="10">
    <location>
        <begin position="179"/>
        <end position="188"/>
    </location>
</feature>
<feature type="compositionally biased region" description="Basic and acidic residues" evidence="10">
    <location>
        <begin position="112"/>
        <end position="124"/>
    </location>
</feature>
<keyword evidence="7" id="KW-0833">Ubl conjugation pathway</keyword>
<feature type="region of interest" description="Disordered" evidence="10">
    <location>
        <begin position="1"/>
        <end position="290"/>
    </location>
</feature>
<dbReference type="InterPro" id="IPR013083">
    <property type="entry name" value="Znf_RING/FYVE/PHD"/>
</dbReference>
<feature type="compositionally biased region" description="Low complexity" evidence="10">
    <location>
        <begin position="268"/>
        <end position="277"/>
    </location>
</feature>
<dbReference type="OrthoDB" id="9977870at2759"/>
<dbReference type="PROSITE" id="PS51873">
    <property type="entry name" value="TRIAD"/>
    <property type="match status" value="1"/>
</dbReference>
<dbReference type="PROSITE" id="PS50089">
    <property type="entry name" value="ZF_RING_2"/>
    <property type="match status" value="1"/>
</dbReference>
<feature type="compositionally biased region" description="Basic and acidic residues" evidence="10">
    <location>
        <begin position="655"/>
        <end position="670"/>
    </location>
</feature>
<evidence type="ECO:0000256" key="5">
    <source>
        <dbReference type="ARBA" id="ARBA00022737"/>
    </source>
</evidence>
<dbReference type="STRING" id="45235.A0A2K3QJH7"/>
<evidence type="ECO:0000256" key="4">
    <source>
        <dbReference type="ARBA" id="ARBA00022723"/>
    </source>
</evidence>
<evidence type="ECO:0000256" key="3">
    <source>
        <dbReference type="ARBA" id="ARBA00022679"/>
    </source>
</evidence>
<feature type="non-terminal residue" evidence="13">
    <location>
        <position position="699"/>
    </location>
</feature>
<name>A0A2K3QJH7_9HYPO</name>
<evidence type="ECO:0000313" key="13">
    <source>
        <dbReference type="EMBL" id="PNY27659.1"/>
    </source>
</evidence>
<feature type="compositionally biased region" description="Low complexity" evidence="10">
    <location>
        <begin position="125"/>
        <end position="138"/>
    </location>
</feature>
<feature type="compositionally biased region" description="Pro residues" evidence="10">
    <location>
        <begin position="684"/>
        <end position="699"/>
    </location>
</feature>
<dbReference type="InterPro" id="IPR002867">
    <property type="entry name" value="IBR_dom"/>
</dbReference>
<dbReference type="GO" id="GO:0061630">
    <property type="term" value="F:ubiquitin protein ligase activity"/>
    <property type="evidence" value="ECO:0007669"/>
    <property type="project" value="UniProtKB-EC"/>
</dbReference>
<dbReference type="GO" id="GO:0008270">
    <property type="term" value="F:zinc ion binding"/>
    <property type="evidence" value="ECO:0007669"/>
    <property type="project" value="UniProtKB-KW"/>
</dbReference>
<dbReference type="PROSITE" id="PS00518">
    <property type="entry name" value="ZF_RING_1"/>
    <property type="match status" value="1"/>
</dbReference>
<dbReference type="Gene3D" id="3.30.40.10">
    <property type="entry name" value="Zinc/RING finger domain, C3HC4 (zinc finger)"/>
    <property type="match status" value="1"/>
</dbReference>
<keyword evidence="4" id="KW-0479">Metal-binding</keyword>
<dbReference type="InterPro" id="IPR017907">
    <property type="entry name" value="Znf_RING_CS"/>
</dbReference>
<dbReference type="Proteomes" id="UP000236621">
    <property type="component" value="Unassembled WGS sequence"/>
</dbReference>
<feature type="compositionally biased region" description="Polar residues" evidence="10">
    <location>
        <begin position="204"/>
        <end position="217"/>
    </location>
</feature>
<comment type="catalytic activity">
    <reaction evidence="1">
        <text>[E2 ubiquitin-conjugating enzyme]-S-ubiquitinyl-L-cysteine + [acceptor protein]-L-lysine = [E2 ubiquitin-conjugating enzyme]-L-cysteine + [acceptor protein]-N(6)-ubiquitinyl-L-lysine.</text>
        <dbReference type="EC" id="2.3.2.31"/>
    </reaction>
</comment>
<dbReference type="Pfam" id="PF01485">
    <property type="entry name" value="IBR"/>
    <property type="match status" value="1"/>
</dbReference>
<keyword evidence="3" id="KW-0808">Transferase</keyword>
<dbReference type="EMBL" id="NRSZ01000368">
    <property type="protein sequence ID" value="PNY27659.1"/>
    <property type="molecule type" value="Genomic_DNA"/>
</dbReference>
<evidence type="ECO:0000259" key="11">
    <source>
        <dbReference type="PROSITE" id="PS50089"/>
    </source>
</evidence>
<feature type="domain" description="RING-type" evidence="12">
    <location>
        <begin position="314"/>
        <end position="512"/>
    </location>
</feature>
<dbReference type="SUPFAM" id="SSF57850">
    <property type="entry name" value="RING/U-box"/>
    <property type="match status" value="3"/>
</dbReference>
<organism evidence="13 14">
    <name type="scientific">Tolypocladium capitatum</name>
    <dbReference type="NCBI Taxonomy" id="45235"/>
    <lineage>
        <taxon>Eukaryota</taxon>
        <taxon>Fungi</taxon>
        <taxon>Dikarya</taxon>
        <taxon>Ascomycota</taxon>
        <taxon>Pezizomycotina</taxon>
        <taxon>Sordariomycetes</taxon>
        <taxon>Hypocreomycetidae</taxon>
        <taxon>Hypocreales</taxon>
        <taxon>Ophiocordycipitaceae</taxon>
        <taxon>Tolypocladium</taxon>
    </lineage>
</organism>
<dbReference type="Gene3D" id="1.20.120.1750">
    <property type="match status" value="1"/>
</dbReference>
<evidence type="ECO:0000259" key="12">
    <source>
        <dbReference type="PROSITE" id="PS51873"/>
    </source>
</evidence>
<reference evidence="13 14" key="1">
    <citation type="submission" date="2017-08" db="EMBL/GenBank/DDBJ databases">
        <title>Harnessing the power of phylogenomics to disentangle the directionality and signatures of interkingdom host jumping in the parasitic fungal genus Tolypocladium.</title>
        <authorList>
            <person name="Quandt C.A."/>
            <person name="Patterson W."/>
            <person name="Spatafora J.W."/>
        </authorList>
    </citation>
    <scope>NUCLEOTIDE SEQUENCE [LARGE SCALE GENOMIC DNA]</scope>
    <source>
        <strain evidence="13 14">CBS 113982</strain>
    </source>
</reference>
<feature type="region of interest" description="Disordered" evidence="10">
    <location>
        <begin position="648"/>
        <end position="699"/>
    </location>
</feature>
<keyword evidence="14" id="KW-1185">Reference proteome</keyword>
<keyword evidence="5" id="KW-0677">Repeat</keyword>
<evidence type="ECO:0000256" key="9">
    <source>
        <dbReference type="PROSITE-ProRule" id="PRU00175"/>
    </source>
</evidence>
<dbReference type="AlphaFoldDB" id="A0A2K3QJH7"/>
<dbReference type="InterPro" id="IPR031127">
    <property type="entry name" value="E3_UB_ligase_RBR"/>
</dbReference>
<evidence type="ECO:0000256" key="10">
    <source>
        <dbReference type="SAM" id="MobiDB-lite"/>
    </source>
</evidence>
<dbReference type="CDD" id="cd20335">
    <property type="entry name" value="BRcat_RBR"/>
    <property type="match status" value="1"/>
</dbReference>
<evidence type="ECO:0000256" key="2">
    <source>
        <dbReference type="ARBA" id="ARBA00012251"/>
    </source>
</evidence>
<dbReference type="GO" id="GO:0016567">
    <property type="term" value="P:protein ubiquitination"/>
    <property type="evidence" value="ECO:0007669"/>
    <property type="project" value="InterPro"/>
</dbReference>
<feature type="compositionally biased region" description="Basic and acidic residues" evidence="10">
    <location>
        <begin position="156"/>
        <end position="171"/>
    </location>
</feature>
<keyword evidence="8" id="KW-0862">Zinc</keyword>
<feature type="domain" description="RING-type" evidence="11">
    <location>
        <begin position="318"/>
        <end position="362"/>
    </location>
</feature>
<dbReference type="InterPro" id="IPR001841">
    <property type="entry name" value="Znf_RING"/>
</dbReference>
<dbReference type="InterPro" id="IPR044066">
    <property type="entry name" value="TRIAD_supradom"/>
</dbReference>
<sequence length="699" mass="78659">MGLESQRDAEDGDGRPGRRRHYGGESRDWKTQAAAPFDSPPHPRTGQVQRPGRRTSRRAESSSRSVDATEPTMPPPPPQLDRSSTDVYRRPRHWMAYDDGRDSVSGRRRSRRDASPRDDGRDPAAEYSGYSSGSGLSSGEDDGDHIEVVEEAGDDSTTRHGRERQSSRDDYMASSADRRYHRRQRRQRYPGYEIAVVRRRHSSSDGGSPTRESSPTADRSGSSRQDRRQQMPDVIEDSRPPVSSKRSLVRRRYRSAEVIQHEDRPRRSSTVRSNRSRAGSVSGGPSGILGNIFGLPPSRRASPEKHAKEAKAAKRVQCVICMGDMSASKSAKLRCGHAMCRSCLERIFRLSITDPQHMPPRCCTQDHIPLKHVDRLFDDRFKKAWNRKFAEFSTRNRLYCPSRKCGEWIKPANIRRENGGKVARCGRCKTKVCGVCNGKWHGSEECPKDEETARLLAQAKDEGWKRCYRCKAIVELKEGCNHMTRCGAEFCMICGVKWKGCDCPWFNDVRFQGDFAEHPDDAVPQMRGDLRDTFDGEGRPAPAEPRGQGQHPATMALPVRPRPRSYQEETLLRRLQEQRDADVARQLQHPDDYYDEHDVTGGVGDVQGVGNAAGHYMNDDYRRGGRFRAAMPPPRATMVDRGTDYVTDVGRARGGRGDSMERRLADRLSESRSGIGMRPGMAPMAPPAMRSPPRSPPMG</sequence>
<feature type="compositionally biased region" description="Basic and acidic residues" evidence="10">
    <location>
        <begin position="83"/>
        <end position="105"/>
    </location>
</feature>
<dbReference type="PANTHER" id="PTHR11685">
    <property type="entry name" value="RBR FAMILY RING FINGER AND IBR DOMAIN-CONTAINING"/>
    <property type="match status" value="1"/>
</dbReference>
<evidence type="ECO:0000313" key="14">
    <source>
        <dbReference type="Proteomes" id="UP000236621"/>
    </source>
</evidence>
<evidence type="ECO:0000256" key="7">
    <source>
        <dbReference type="ARBA" id="ARBA00022786"/>
    </source>
</evidence>
<evidence type="ECO:0000256" key="8">
    <source>
        <dbReference type="ARBA" id="ARBA00022833"/>
    </source>
</evidence>
<feature type="region of interest" description="Disordered" evidence="10">
    <location>
        <begin position="530"/>
        <end position="560"/>
    </location>
</feature>
<comment type="caution">
    <text evidence="13">The sequence shown here is derived from an EMBL/GenBank/DDBJ whole genome shotgun (WGS) entry which is preliminary data.</text>
</comment>
<gene>
    <name evidence="13" type="ORF">TCAP_02420</name>
</gene>
<feature type="compositionally biased region" description="Acidic residues" evidence="10">
    <location>
        <begin position="139"/>
        <end position="154"/>
    </location>
</feature>
<protein>
    <recommendedName>
        <fullName evidence="2">RBR-type E3 ubiquitin transferase</fullName>
        <ecNumber evidence="2">2.3.2.31</ecNumber>
    </recommendedName>
</protein>
<keyword evidence="6 9" id="KW-0863">Zinc-finger</keyword>
<evidence type="ECO:0000256" key="1">
    <source>
        <dbReference type="ARBA" id="ARBA00001798"/>
    </source>
</evidence>
<dbReference type="SMART" id="SM00647">
    <property type="entry name" value="IBR"/>
    <property type="match status" value="1"/>
</dbReference>
<feature type="compositionally biased region" description="Basic and acidic residues" evidence="10">
    <location>
        <begin position="1"/>
        <end position="30"/>
    </location>
</feature>
<evidence type="ECO:0000256" key="6">
    <source>
        <dbReference type="ARBA" id="ARBA00022771"/>
    </source>
</evidence>
<proteinExistence type="predicted"/>